<organism evidence="5">
    <name type="scientific">bioreactor metagenome</name>
    <dbReference type="NCBI Taxonomy" id="1076179"/>
    <lineage>
        <taxon>unclassified sequences</taxon>
        <taxon>metagenomes</taxon>
        <taxon>ecological metagenomes</taxon>
    </lineage>
</organism>
<dbReference type="GO" id="GO:0005524">
    <property type="term" value="F:ATP binding"/>
    <property type="evidence" value="ECO:0007669"/>
    <property type="project" value="UniProtKB-KW"/>
</dbReference>
<dbReference type="SUPFAM" id="SSF54211">
    <property type="entry name" value="Ribosomal protein S5 domain 2-like"/>
    <property type="match status" value="1"/>
</dbReference>
<name>A0A645FIC6_9ZZZZ</name>
<protein>
    <submittedName>
        <fullName evidence="5">4-diphosphocytidyl-2-C-methyl-D-erythritol kinase</fullName>
        <ecNumber evidence="5">2.7.1.148</ecNumber>
    </submittedName>
</protein>
<dbReference type="InterPro" id="IPR020568">
    <property type="entry name" value="Ribosomal_Su5_D2-typ_SF"/>
</dbReference>
<evidence type="ECO:0000313" key="5">
    <source>
        <dbReference type="EMBL" id="MPN13099.1"/>
    </source>
</evidence>
<reference evidence="5" key="1">
    <citation type="submission" date="2019-08" db="EMBL/GenBank/DDBJ databases">
        <authorList>
            <person name="Kucharzyk K."/>
            <person name="Murdoch R.W."/>
            <person name="Higgins S."/>
            <person name="Loffler F."/>
        </authorList>
    </citation>
    <scope>NUCLEOTIDE SEQUENCE</scope>
</reference>
<dbReference type="SUPFAM" id="SSF55060">
    <property type="entry name" value="GHMP Kinase, C-terminal domain"/>
    <property type="match status" value="1"/>
</dbReference>
<comment type="caution">
    <text evidence="5">The sequence shown here is derived from an EMBL/GenBank/DDBJ whole genome shotgun (WGS) entry which is preliminary data.</text>
</comment>
<keyword evidence="1" id="KW-0547">Nucleotide-binding</keyword>
<dbReference type="PANTHER" id="PTHR43527:SF2">
    <property type="entry name" value="4-DIPHOSPHOCYTIDYL-2-C-METHYL-D-ERYTHRITOL KINASE, CHLOROPLASTIC"/>
    <property type="match status" value="1"/>
</dbReference>
<keyword evidence="3" id="KW-0067">ATP-binding</keyword>
<gene>
    <name evidence="5" type="primary">ispE_38</name>
    <name evidence="5" type="ORF">SDC9_160419</name>
</gene>
<evidence type="ECO:0000256" key="3">
    <source>
        <dbReference type="ARBA" id="ARBA00022840"/>
    </source>
</evidence>
<sequence length="164" mass="18364">MLKALNQLFELNLSGAELERFAVKLGADCPVFINNQAVFAEGIGNVFQPVDFSLEGYYILLIKPDVFVSTPDAYASVIPAKPKYSLLESIKKPVADWKDCIINDFENSVFRKYPIVGEIKRQLYEKGALFALMSGSGSSVYGIFDHYPTDMSGFDNCFKYVGRF</sequence>
<proteinExistence type="predicted"/>
<dbReference type="InterPro" id="IPR013750">
    <property type="entry name" value="GHMP_kinase_C_dom"/>
</dbReference>
<feature type="domain" description="GHMP kinase C-terminal" evidence="4">
    <location>
        <begin position="105"/>
        <end position="145"/>
    </location>
</feature>
<dbReference type="EMBL" id="VSSQ01059555">
    <property type="protein sequence ID" value="MPN13099.1"/>
    <property type="molecule type" value="Genomic_DNA"/>
</dbReference>
<accession>A0A645FIC6</accession>
<dbReference type="Gene3D" id="3.30.70.890">
    <property type="entry name" value="GHMP kinase, C-terminal domain"/>
    <property type="match status" value="1"/>
</dbReference>
<dbReference type="Gene3D" id="3.30.230.10">
    <property type="match status" value="1"/>
</dbReference>
<evidence type="ECO:0000259" key="4">
    <source>
        <dbReference type="Pfam" id="PF08544"/>
    </source>
</evidence>
<dbReference type="InterPro" id="IPR014721">
    <property type="entry name" value="Ribsml_uS5_D2-typ_fold_subgr"/>
</dbReference>
<dbReference type="EC" id="2.7.1.148" evidence="5"/>
<evidence type="ECO:0000256" key="1">
    <source>
        <dbReference type="ARBA" id="ARBA00022741"/>
    </source>
</evidence>
<dbReference type="PANTHER" id="PTHR43527">
    <property type="entry name" value="4-DIPHOSPHOCYTIDYL-2-C-METHYL-D-ERYTHRITOL KINASE, CHLOROPLASTIC"/>
    <property type="match status" value="1"/>
</dbReference>
<dbReference type="AlphaFoldDB" id="A0A645FIC6"/>
<dbReference type="GO" id="GO:0050515">
    <property type="term" value="F:4-(cytidine 5'-diphospho)-2-C-methyl-D-erythritol kinase activity"/>
    <property type="evidence" value="ECO:0007669"/>
    <property type="project" value="UniProtKB-EC"/>
</dbReference>
<evidence type="ECO:0000256" key="2">
    <source>
        <dbReference type="ARBA" id="ARBA00022777"/>
    </source>
</evidence>
<dbReference type="InterPro" id="IPR036554">
    <property type="entry name" value="GHMP_kinase_C_sf"/>
</dbReference>
<keyword evidence="2 5" id="KW-0418">Kinase</keyword>
<keyword evidence="5" id="KW-0808">Transferase</keyword>
<dbReference type="Pfam" id="PF08544">
    <property type="entry name" value="GHMP_kinases_C"/>
    <property type="match status" value="1"/>
</dbReference>